<dbReference type="AlphaFoldDB" id="A0A951UAU4"/>
<accession>A0A951UAU4</accession>
<keyword evidence="2" id="KW-0255">Endonuclease</keyword>
<gene>
    <name evidence="2" type="ORF">KME25_20855</name>
</gene>
<reference evidence="2" key="1">
    <citation type="submission" date="2021-05" db="EMBL/GenBank/DDBJ databases">
        <authorList>
            <person name="Pietrasiak N."/>
            <person name="Ward R."/>
            <person name="Stajich J.E."/>
            <person name="Kurbessoian T."/>
        </authorList>
    </citation>
    <scope>NUCLEOTIDE SEQUENCE</scope>
    <source>
        <strain evidence="2">CPER-KK1</strain>
    </source>
</reference>
<dbReference type="PANTHER" id="PTHR34107:SF1">
    <property type="entry name" value="SLL0198 PROTEIN"/>
    <property type="match status" value="1"/>
</dbReference>
<organism evidence="2 3">
    <name type="scientific">Symplocastrum torsivum CPER-KK1</name>
    <dbReference type="NCBI Taxonomy" id="450513"/>
    <lineage>
        <taxon>Bacteria</taxon>
        <taxon>Bacillati</taxon>
        <taxon>Cyanobacteriota</taxon>
        <taxon>Cyanophyceae</taxon>
        <taxon>Oscillatoriophycideae</taxon>
        <taxon>Oscillatoriales</taxon>
        <taxon>Microcoleaceae</taxon>
        <taxon>Symplocastrum</taxon>
    </lineage>
</organism>
<evidence type="ECO:0000259" key="1">
    <source>
        <dbReference type="Pfam" id="PF05685"/>
    </source>
</evidence>
<dbReference type="CDD" id="cd06260">
    <property type="entry name" value="DUF820-like"/>
    <property type="match status" value="1"/>
</dbReference>
<keyword evidence="2" id="KW-0378">Hydrolase</keyword>
<keyword evidence="2" id="KW-0540">Nuclease</keyword>
<dbReference type="Proteomes" id="UP000753908">
    <property type="component" value="Unassembled WGS sequence"/>
</dbReference>
<protein>
    <submittedName>
        <fullName evidence="2">Uma2 family endonuclease</fullName>
    </submittedName>
</protein>
<dbReference type="PANTHER" id="PTHR34107">
    <property type="entry name" value="SLL0198 PROTEIN-RELATED"/>
    <property type="match status" value="1"/>
</dbReference>
<dbReference type="InterPro" id="IPR012296">
    <property type="entry name" value="Nuclease_put_TT1808"/>
</dbReference>
<evidence type="ECO:0000313" key="3">
    <source>
        <dbReference type="Proteomes" id="UP000753908"/>
    </source>
</evidence>
<evidence type="ECO:0000313" key="2">
    <source>
        <dbReference type="EMBL" id="MBW4546868.1"/>
    </source>
</evidence>
<proteinExistence type="predicted"/>
<dbReference type="EMBL" id="JAHHIF010000031">
    <property type="protein sequence ID" value="MBW4546868.1"/>
    <property type="molecule type" value="Genomic_DNA"/>
</dbReference>
<name>A0A951UAU4_9CYAN</name>
<dbReference type="InterPro" id="IPR011335">
    <property type="entry name" value="Restrct_endonuc-II-like"/>
</dbReference>
<dbReference type="Pfam" id="PF05685">
    <property type="entry name" value="Uma2"/>
    <property type="match status" value="1"/>
</dbReference>
<dbReference type="Gene3D" id="3.90.1570.10">
    <property type="entry name" value="tt1808, chain A"/>
    <property type="match status" value="1"/>
</dbReference>
<reference evidence="2" key="2">
    <citation type="journal article" date="2022" name="Microbiol. Resour. Announc.">
        <title>Metagenome Sequencing to Explore Phylogenomics of Terrestrial Cyanobacteria.</title>
        <authorList>
            <person name="Ward R.D."/>
            <person name="Stajich J.E."/>
            <person name="Johansen J.R."/>
            <person name="Huntemann M."/>
            <person name="Clum A."/>
            <person name="Foster B."/>
            <person name="Foster B."/>
            <person name="Roux S."/>
            <person name="Palaniappan K."/>
            <person name="Varghese N."/>
            <person name="Mukherjee S."/>
            <person name="Reddy T.B.K."/>
            <person name="Daum C."/>
            <person name="Copeland A."/>
            <person name="Chen I.A."/>
            <person name="Ivanova N.N."/>
            <person name="Kyrpides N.C."/>
            <person name="Shapiro N."/>
            <person name="Eloe-Fadrosh E.A."/>
            <person name="Pietrasiak N."/>
        </authorList>
    </citation>
    <scope>NUCLEOTIDE SEQUENCE</scope>
    <source>
        <strain evidence="2">CPER-KK1</strain>
    </source>
</reference>
<dbReference type="SUPFAM" id="SSF52980">
    <property type="entry name" value="Restriction endonuclease-like"/>
    <property type="match status" value="1"/>
</dbReference>
<dbReference type="InterPro" id="IPR008538">
    <property type="entry name" value="Uma2"/>
</dbReference>
<feature type="domain" description="Putative restriction endonuclease" evidence="1">
    <location>
        <begin position="10"/>
        <end position="174"/>
    </location>
</feature>
<comment type="caution">
    <text evidence="2">The sequence shown here is derived from an EMBL/GenBank/DDBJ whole genome shotgun (WGS) entry which is preliminary data.</text>
</comment>
<sequence>MPQIQNRLTLEEFLALPESDVTYELVDGEAVPKMSPKRFHSRVTGSLYTLLTQWCQNRGEVNIEWAIALKRNGEDWVPVPDLTYVSYQRLPADVMEDEACPVPPELVIEIISPGQTFGQLAEKATDYLEAGVLRVWVVDPQARSITVFYPDAPPQTYTKAALLTDSLLDGLELTPQQVFGEARLPDKS</sequence>
<dbReference type="GO" id="GO:0004519">
    <property type="term" value="F:endonuclease activity"/>
    <property type="evidence" value="ECO:0007669"/>
    <property type="project" value="UniProtKB-KW"/>
</dbReference>